<dbReference type="PANTHER" id="PTHR10926">
    <property type="entry name" value="CELL CYCLE CONTROL PROTEIN 50"/>
    <property type="match status" value="1"/>
</dbReference>
<dbReference type="Pfam" id="PF03381">
    <property type="entry name" value="CDC50"/>
    <property type="match status" value="1"/>
</dbReference>
<feature type="transmembrane region" description="Helical" evidence="7">
    <location>
        <begin position="37"/>
        <end position="57"/>
    </location>
</feature>
<name>A0A3B4G7Y8_9CICH</name>
<evidence type="ECO:0000256" key="5">
    <source>
        <dbReference type="ARBA" id="ARBA00023136"/>
    </source>
</evidence>
<evidence type="ECO:0000256" key="4">
    <source>
        <dbReference type="ARBA" id="ARBA00022989"/>
    </source>
</evidence>
<sequence>MGKVKGKPGPLARRPDNSAFKQQRLPAWSPMLTANTVLPFFYFMALMCLLLGVWLLLTVQNTQEMKLDYTEAETCNECFEMRKNVSNANKPCTCTVNFMIDKPFKGDVFFYYGLRNFHQNLRRYMDSRDDGQTVGRKKNLKDPSSYCEPFLKDPSGRPIAPCGAVANSIFNGKHNSKHTASTPSSCGIIIPTASRGTRTNTSRTAPPPYWQKPVYKLDPSNPMNNGFINDDFIVWMREAAFPNFKKLYGILFRNDNPFTKGLPAGNYSIDITYNFPVQYFRGRKEVVLTTVTWFGGQNHFLPIAYLVTSSLILLTAVVLTVVWWKFGKDGKNMKE</sequence>
<evidence type="ECO:0000256" key="2">
    <source>
        <dbReference type="ARBA" id="ARBA00009457"/>
    </source>
</evidence>
<dbReference type="PIRSF" id="PIRSF015840">
    <property type="entry name" value="DUF284_TM_euk"/>
    <property type="match status" value="1"/>
</dbReference>
<feature type="transmembrane region" description="Helical" evidence="7">
    <location>
        <begin position="303"/>
        <end position="324"/>
    </location>
</feature>
<dbReference type="GO" id="GO:0005886">
    <property type="term" value="C:plasma membrane"/>
    <property type="evidence" value="ECO:0007669"/>
    <property type="project" value="TreeGrafter"/>
</dbReference>
<keyword evidence="5 6" id="KW-0472">Membrane</keyword>
<evidence type="ECO:0000256" key="1">
    <source>
        <dbReference type="ARBA" id="ARBA00004370"/>
    </source>
</evidence>
<dbReference type="GO" id="GO:0005783">
    <property type="term" value="C:endoplasmic reticulum"/>
    <property type="evidence" value="ECO:0007669"/>
    <property type="project" value="TreeGrafter"/>
</dbReference>
<dbReference type="Ensembl" id="ENSPNYT00000018177.1">
    <property type="protein sequence ID" value="ENSPNYP00000017736.1"/>
    <property type="gene ID" value="ENSPNYG00000013390.1"/>
</dbReference>
<dbReference type="GO" id="GO:0005794">
    <property type="term" value="C:Golgi apparatus"/>
    <property type="evidence" value="ECO:0007669"/>
    <property type="project" value="TreeGrafter"/>
</dbReference>
<comment type="subcellular location">
    <subcellularLocation>
        <location evidence="1">Membrane</location>
    </subcellularLocation>
</comment>
<comment type="similarity">
    <text evidence="2 6">Belongs to the CDC50/LEM3 family.</text>
</comment>
<dbReference type="InterPro" id="IPR005045">
    <property type="entry name" value="CDC50/LEM3_fam"/>
</dbReference>
<keyword evidence="3 7" id="KW-0812">Transmembrane</keyword>
<reference evidence="8" key="1">
    <citation type="submission" date="2023-09" db="UniProtKB">
        <authorList>
            <consortium name="Ensembl"/>
        </authorList>
    </citation>
    <scope>IDENTIFICATION</scope>
</reference>
<proteinExistence type="inferred from homology"/>
<evidence type="ECO:0000256" key="7">
    <source>
        <dbReference type="SAM" id="Phobius"/>
    </source>
</evidence>
<accession>A0A3B4G7Y8</accession>
<keyword evidence="4 7" id="KW-1133">Transmembrane helix</keyword>
<organism evidence="8">
    <name type="scientific">Pundamilia nyererei</name>
    <dbReference type="NCBI Taxonomy" id="303518"/>
    <lineage>
        <taxon>Eukaryota</taxon>
        <taxon>Metazoa</taxon>
        <taxon>Chordata</taxon>
        <taxon>Craniata</taxon>
        <taxon>Vertebrata</taxon>
        <taxon>Euteleostomi</taxon>
        <taxon>Actinopterygii</taxon>
        <taxon>Neopterygii</taxon>
        <taxon>Teleostei</taxon>
        <taxon>Neoteleostei</taxon>
        <taxon>Acanthomorphata</taxon>
        <taxon>Ovalentaria</taxon>
        <taxon>Cichlomorphae</taxon>
        <taxon>Cichliformes</taxon>
        <taxon>Cichlidae</taxon>
        <taxon>African cichlids</taxon>
        <taxon>Pseudocrenilabrinae</taxon>
        <taxon>Haplochromini</taxon>
        <taxon>Pundamilia</taxon>
    </lineage>
</organism>
<dbReference type="AlphaFoldDB" id="A0A3B4G7Y8"/>
<dbReference type="GO" id="GO:0045332">
    <property type="term" value="P:phospholipid translocation"/>
    <property type="evidence" value="ECO:0007669"/>
    <property type="project" value="TreeGrafter"/>
</dbReference>
<dbReference type="GeneTree" id="ENSGT00390000004660"/>
<dbReference type="PANTHER" id="PTHR10926:SF68">
    <property type="entry name" value="CELL CYCLE CONTROL PROTEIN"/>
    <property type="match status" value="1"/>
</dbReference>
<evidence type="ECO:0000256" key="6">
    <source>
        <dbReference type="PIRNR" id="PIRNR015840"/>
    </source>
</evidence>
<evidence type="ECO:0000313" key="8">
    <source>
        <dbReference type="Ensembl" id="ENSPNYP00000017736.1"/>
    </source>
</evidence>
<protein>
    <recommendedName>
        <fullName evidence="6">Cell cycle control protein</fullName>
    </recommendedName>
</protein>
<evidence type="ECO:0000256" key="3">
    <source>
        <dbReference type="ARBA" id="ARBA00022692"/>
    </source>
</evidence>